<dbReference type="SUPFAM" id="SSF51230">
    <property type="entry name" value="Single hybrid motif"/>
    <property type="match status" value="1"/>
</dbReference>
<dbReference type="RefSeq" id="WP_055422779.1">
    <property type="nucleotide sequence ID" value="NZ_CYHH01000002.1"/>
</dbReference>
<evidence type="ECO:0000259" key="3">
    <source>
        <dbReference type="PROSITE" id="PS50968"/>
    </source>
</evidence>
<gene>
    <name evidence="2" type="primary">gcvH</name>
    <name evidence="4" type="ORF">Ga0061068_10249</name>
</gene>
<dbReference type="AlphaFoldDB" id="A0A0K6IR57"/>
<dbReference type="GO" id="GO:0019464">
    <property type="term" value="P:glycine decarboxylation via glycine cleavage system"/>
    <property type="evidence" value="ECO:0007669"/>
    <property type="project" value="UniProtKB-UniRule"/>
</dbReference>
<dbReference type="InterPro" id="IPR011053">
    <property type="entry name" value="Single_hybrid_motif"/>
</dbReference>
<comment type="function">
    <text evidence="2">The glycine cleavage system catalyzes the degradation of glycine. The H protein shuttles the methylamine group of glycine from the P protein to the T protein.</text>
</comment>
<evidence type="ECO:0000313" key="4">
    <source>
        <dbReference type="EMBL" id="CUB05576.1"/>
    </source>
</evidence>
<dbReference type="InterPro" id="IPR000089">
    <property type="entry name" value="Biotin_lipoyl"/>
</dbReference>
<keyword evidence="5" id="KW-1185">Reference proteome</keyword>
<accession>A0A0K6IR57</accession>
<dbReference type="OrthoDB" id="5293986at2"/>
<comment type="similarity">
    <text evidence="2">Belongs to the GcvH family.</text>
</comment>
<dbReference type="GO" id="GO:0005829">
    <property type="term" value="C:cytosol"/>
    <property type="evidence" value="ECO:0007669"/>
    <property type="project" value="TreeGrafter"/>
</dbReference>
<dbReference type="PROSITE" id="PS50968">
    <property type="entry name" value="BIOTINYL_LIPOYL"/>
    <property type="match status" value="1"/>
</dbReference>
<dbReference type="HAMAP" id="MF_00272">
    <property type="entry name" value="GcvH"/>
    <property type="match status" value="1"/>
</dbReference>
<organism evidence="4 5">
    <name type="scientific">Tepidiphilus thermophilus</name>
    <dbReference type="NCBI Taxonomy" id="876478"/>
    <lineage>
        <taxon>Bacteria</taxon>
        <taxon>Pseudomonadati</taxon>
        <taxon>Pseudomonadota</taxon>
        <taxon>Hydrogenophilia</taxon>
        <taxon>Hydrogenophilales</taxon>
        <taxon>Hydrogenophilaceae</taxon>
        <taxon>Tepidiphilus</taxon>
    </lineage>
</organism>
<comment type="cofactor">
    <cofactor evidence="2">
        <name>(R)-lipoate</name>
        <dbReference type="ChEBI" id="CHEBI:83088"/>
    </cofactor>
    <text evidence="2">Binds 1 lipoyl cofactor covalently.</text>
</comment>
<reference evidence="5" key="1">
    <citation type="submission" date="2015-08" db="EMBL/GenBank/DDBJ databases">
        <authorList>
            <person name="Babu N.S."/>
            <person name="Beckwith C.J."/>
            <person name="Beseler K.G."/>
            <person name="Brison A."/>
            <person name="Carone J.V."/>
            <person name="Caskin T.P."/>
            <person name="Diamond M."/>
            <person name="Durham M.E."/>
            <person name="Foxe J.M."/>
            <person name="Go M."/>
            <person name="Henderson B.A."/>
            <person name="Jones I.B."/>
            <person name="McGettigan J.A."/>
            <person name="Micheletti S.J."/>
            <person name="Nasrallah M.E."/>
            <person name="Ortiz D."/>
            <person name="Piller C.R."/>
            <person name="Privatt S.R."/>
            <person name="Schneider S.L."/>
            <person name="Sharp S."/>
            <person name="Smith T.C."/>
            <person name="Stanton J.D."/>
            <person name="Ullery H.E."/>
            <person name="Wilson R.J."/>
            <person name="Serrano M.G."/>
            <person name="Buck G."/>
            <person name="Lee V."/>
            <person name="Wang Y."/>
            <person name="Carvalho R."/>
            <person name="Voegtly L."/>
            <person name="Shi R."/>
            <person name="Duckworth R."/>
            <person name="Johnson A."/>
            <person name="Loviza R."/>
            <person name="Walstead R."/>
            <person name="Shah Z."/>
            <person name="Kiflezghi M."/>
            <person name="Wade K."/>
            <person name="Ball S.L."/>
            <person name="Bradley K.W."/>
            <person name="Asai D.J."/>
            <person name="Bowman C.A."/>
            <person name="Russell D.A."/>
            <person name="Pope W.H."/>
            <person name="Jacobs-Sera D."/>
            <person name="Hendrix R.W."/>
            <person name="Hatfull G.F."/>
        </authorList>
    </citation>
    <scope>NUCLEOTIDE SEQUENCE [LARGE SCALE GENOMIC DNA]</scope>
    <source>
        <strain evidence="5">JCM 19170</strain>
    </source>
</reference>
<sequence length="127" mass="14162">MNPTPHDRFYLPTHQWLRREDGGAFTLGITDHAQRELGDIVYVQLPEPGQHLEAGDVLAVVESVKVASEILCPFPATVVAVNEEARERPERLNEAPYEVWLVQLLPDDGASMPALLDARSYDELLCA</sequence>
<dbReference type="Pfam" id="PF01597">
    <property type="entry name" value="GCV_H"/>
    <property type="match status" value="1"/>
</dbReference>
<dbReference type="Gene3D" id="2.40.50.100">
    <property type="match status" value="1"/>
</dbReference>
<dbReference type="CDD" id="cd06848">
    <property type="entry name" value="GCS_H"/>
    <property type="match status" value="1"/>
</dbReference>
<feature type="modified residue" description="N6-lipoyllysine" evidence="2">
    <location>
        <position position="65"/>
    </location>
</feature>
<dbReference type="PANTHER" id="PTHR11715:SF3">
    <property type="entry name" value="GLYCINE CLEAVAGE SYSTEM H PROTEIN-RELATED"/>
    <property type="match status" value="1"/>
</dbReference>
<proteinExistence type="inferred from homology"/>
<evidence type="ECO:0000256" key="2">
    <source>
        <dbReference type="HAMAP-Rule" id="MF_00272"/>
    </source>
</evidence>
<dbReference type="InterPro" id="IPR033753">
    <property type="entry name" value="GCV_H/Fam206"/>
</dbReference>
<protein>
    <recommendedName>
        <fullName evidence="2">Glycine cleavage system H protein</fullName>
    </recommendedName>
</protein>
<dbReference type="GO" id="GO:0005960">
    <property type="term" value="C:glycine cleavage complex"/>
    <property type="evidence" value="ECO:0007669"/>
    <property type="project" value="InterPro"/>
</dbReference>
<keyword evidence="1 2" id="KW-0450">Lipoyl</keyword>
<dbReference type="NCBIfam" id="NF002270">
    <property type="entry name" value="PRK01202.1"/>
    <property type="match status" value="1"/>
</dbReference>
<dbReference type="PANTHER" id="PTHR11715">
    <property type="entry name" value="GLYCINE CLEAVAGE SYSTEM H PROTEIN"/>
    <property type="match status" value="1"/>
</dbReference>
<dbReference type="Proteomes" id="UP000182108">
    <property type="component" value="Unassembled WGS sequence"/>
</dbReference>
<dbReference type="InterPro" id="IPR002930">
    <property type="entry name" value="GCV_H"/>
</dbReference>
<comment type="subunit">
    <text evidence="2">The glycine cleavage system is composed of four proteins: P, T, L and H.</text>
</comment>
<name>A0A0K6IR57_9PROT</name>
<evidence type="ECO:0000313" key="5">
    <source>
        <dbReference type="Proteomes" id="UP000182108"/>
    </source>
</evidence>
<feature type="domain" description="Lipoyl-binding" evidence="3">
    <location>
        <begin position="24"/>
        <end position="105"/>
    </location>
</feature>
<dbReference type="GO" id="GO:0009249">
    <property type="term" value="P:protein lipoylation"/>
    <property type="evidence" value="ECO:0007669"/>
    <property type="project" value="TreeGrafter"/>
</dbReference>
<dbReference type="EMBL" id="CYHH01000002">
    <property type="protein sequence ID" value="CUB05576.1"/>
    <property type="molecule type" value="Genomic_DNA"/>
</dbReference>
<evidence type="ECO:0000256" key="1">
    <source>
        <dbReference type="ARBA" id="ARBA00022823"/>
    </source>
</evidence>